<dbReference type="Pfam" id="PF01381">
    <property type="entry name" value="HTH_3"/>
    <property type="match status" value="1"/>
</dbReference>
<feature type="domain" description="Clp R" evidence="4">
    <location>
        <begin position="81"/>
        <end position="216"/>
    </location>
</feature>
<dbReference type="InterPro" id="IPR010982">
    <property type="entry name" value="Lambda_DNA-bd_dom_sf"/>
</dbReference>
<dbReference type="PROSITE" id="PS50943">
    <property type="entry name" value="HTH_CROC1"/>
    <property type="match status" value="1"/>
</dbReference>
<protein>
    <submittedName>
        <fullName evidence="5">Transcriptional regulator with ATPase activity</fullName>
    </submittedName>
</protein>
<dbReference type="SUPFAM" id="SSF47413">
    <property type="entry name" value="lambda repressor-like DNA-binding domains"/>
    <property type="match status" value="1"/>
</dbReference>
<evidence type="ECO:0000256" key="2">
    <source>
        <dbReference type="PROSITE-ProRule" id="PRU01251"/>
    </source>
</evidence>
<organism evidence="5 6">
    <name type="scientific">Acaryochloris marina (strain MBIC 11017)</name>
    <dbReference type="NCBI Taxonomy" id="329726"/>
    <lineage>
        <taxon>Bacteria</taxon>
        <taxon>Bacillati</taxon>
        <taxon>Cyanobacteriota</taxon>
        <taxon>Cyanophyceae</taxon>
        <taxon>Acaryochloridales</taxon>
        <taxon>Acaryochloridaceae</taxon>
        <taxon>Acaryochloris</taxon>
    </lineage>
</organism>
<accession>B0C7F3</accession>
<proteinExistence type="predicted"/>
<dbReference type="Gene3D" id="1.10.1780.10">
    <property type="entry name" value="Clp, N-terminal domain"/>
    <property type="match status" value="1"/>
</dbReference>
<dbReference type="PANTHER" id="PTHR46558:SF4">
    <property type="entry name" value="DNA-BIDING PHAGE PROTEIN"/>
    <property type="match status" value="1"/>
</dbReference>
<dbReference type="PROSITE" id="PS51903">
    <property type="entry name" value="CLP_R"/>
    <property type="match status" value="1"/>
</dbReference>
<dbReference type="Gene3D" id="1.10.260.40">
    <property type="entry name" value="lambda repressor-like DNA-binding domains"/>
    <property type="match status" value="1"/>
</dbReference>
<dbReference type="InterPro" id="IPR004176">
    <property type="entry name" value="Clp_R_N"/>
</dbReference>
<dbReference type="STRING" id="329726.AM1_6307"/>
<evidence type="ECO:0000256" key="1">
    <source>
        <dbReference type="ARBA" id="ARBA00023125"/>
    </source>
</evidence>
<gene>
    <name evidence="5" type="ordered locus">AM1_6307</name>
</gene>
<name>B0C7F3_ACAM1</name>
<dbReference type="GO" id="GO:0003677">
    <property type="term" value="F:DNA binding"/>
    <property type="evidence" value="ECO:0007669"/>
    <property type="project" value="UniProtKB-KW"/>
</dbReference>
<dbReference type="OrthoDB" id="571071at2"/>
<feature type="domain" description="HTH cro/C1-type" evidence="3">
    <location>
        <begin position="5"/>
        <end position="59"/>
    </location>
</feature>
<dbReference type="Pfam" id="PF02861">
    <property type="entry name" value="Clp_N"/>
    <property type="match status" value="1"/>
</dbReference>
<dbReference type="RefSeq" id="WP_012166416.1">
    <property type="nucleotide sequence ID" value="NC_009925.1"/>
</dbReference>
<dbReference type="InterPro" id="IPR001387">
    <property type="entry name" value="Cro/C1-type_HTH"/>
</dbReference>
<dbReference type="EMBL" id="CP000828">
    <property type="protein sequence ID" value="ABW31237.1"/>
    <property type="molecule type" value="Genomic_DNA"/>
</dbReference>
<evidence type="ECO:0000313" key="5">
    <source>
        <dbReference type="EMBL" id="ABW31237.1"/>
    </source>
</evidence>
<keyword evidence="1" id="KW-0238">DNA-binding</keyword>
<sequence length="216" mass="24442">MKNRLKELRKLHHKSQAALARDLGVSRQAVNGFESGKFDPSLEMAFKLAKLFKVSIEDVFIYEAENPMQTLVKRYKKYFGFERFAPKAINVFKFSGHRAEQEGTAQVTPEHLLAGLLADPTSTSARLLHSNGTAVEITTDDHSFEYRGEPRLNQQSKKIVELSLEAVQLEGKKSIGTEHLLWGLVQLAQTDTQINTLMQHYEIDLESLSLQLSEII</sequence>
<dbReference type="eggNOG" id="COG1476">
    <property type="taxonomic scope" value="Bacteria"/>
</dbReference>
<evidence type="ECO:0000313" key="6">
    <source>
        <dbReference type="Proteomes" id="UP000000268"/>
    </source>
</evidence>
<dbReference type="KEGG" id="amr:AM1_6307"/>
<dbReference type="InterPro" id="IPR036628">
    <property type="entry name" value="Clp_N_dom_sf"/>
</dbReference>
<dbReference type="SMART" id="SM00530">
    <property type="entry name" value="HTH_XRE"/>
    <property type="match status" value="1"/>
</dbReference>
<dbReference type="PANTHER" id="PTHR46558">
    <property type="entry name" value="TRACRIPTIONAL REGULATORY PROTEIN-RELATED-RELATED"/>
    <property type="match status" value="1"/>
</dbReference>
<dbReference type="AlphaFoldDB" id="B0C7F3"/>
<dbReference type="CDD" id="cd00093">
    <property type="entry name" value="HTH_XRE"/>
    <property type="match status" value="1"/>
</dbReference>
<reference evidence="5 6" key="1">
    <citation type="journal article" date="2008" name="Proc. Natl. Acad. Sci. U.S.A.">
        <title>Niche adaptation and genome expansion in the chlorophyll d-producing cyanobacterium Acaryochloris marina.</title>
        <authorList>
            <person name="Swingley W.D."/>
            <person name="Chen M."/>
            <person name="Cheung P.C."/>
            <person name="Conrad A.L."/>
            <person name="Dejesa L.C."/>
            <person name="Hao J."/>
            <person name="Honchak B.M."/>
            <person name="Karbach L.E."/>
            <person name="Kurdoglu A."/>
            <person name="Lahiri S."/>
            <person name="Mastrian S.D."/>
            <person name="Miyashita H."/>
            <person name="Page L."/>
            <person name="Ramakrishna P."/>
            <person name="Satoh S."/>
            <person name="Sattley W.M."/>
            <person name="Shimada Y."/>
            <person name="Taylor H.L."/>
            <person name="Tomo T."/>
            <person name="Tsuchiya T."/>
            <person name="Wang Z.T."/>
            <person name="Raymond J."/>
            <person name="Mimuro M."/>
            <person name="Blankenship R.E."/>
            <person name="Touchman J.W."/>
        </authorList>
    </citation>
    <scope>NUCLEOTIDE SEQUENCE [LARGE SCALE GENOMIC DNA]</scope>
    <source>
        <strain evidence="6">MBIC 11017</strain>
    </source>
</reference>
<dbReference type="HOGENOM" id="CLU_1248794_0_0_3"/>
<dbReference type="SUPFAM" id="SSF81923">
    <property type="entry name" value="Double Clp-N motif"/>
    <property type="match status" value="1"/>
</dbReference>
<evidence type="ECO:0000259" key="4">
    <source>
        <dbReference type="PROSITE" id="PS51903"/>
    </source>
</evidence>
<keyword evidence="6" id="KW-1185">Reference proteome</keyword>
<dbReference type="Proteomes" id="UP000000268">
    <property type="component" value="Chromosome"/>
</dbReference>
<evidence type="ECO:0000259" key="3">
    <source>
        <dbReference type="PROSITE" id="PS50943"/>
    </source>
</evidence>
<keyword evidence="2" id="KW-0677">Repeat</keyword>